<evidence type="ECO:0000313" key="2">
    <source>
        <dbReference type="EMBL" id="MBB4035387.1"/>
    </source>
</evidence>
<evidence type="ECO:0000259" key="1">
    <source>
        <dbReference type="Pfam" id="PF01872"/>
    </source>
</evidence>
<proteinExistence type="predicted"/>
<evidence type="ECO:0000313" key="3">
    <source>
        <dbReference type="Proteomes" id="UP000555103"/>
    </source>
</evidence>
<feature type="domain" description="Bacterial bifunctional deaminase-reductase C-terminal" evidence="1">
    <location>
        <begin position="3"/>
        <end position="169"/>
    </location>
</feature>
<dbReference type="InterPro" id="IPR002734">
    <property type="entry name" value="RibDG_C"/>
</dbReference>
<dbReference type="AlphaFoldDB" id="A0A840CHA4"/>
<organism evidence="2 3">
    <name type="scientific">Dysgonomonas hofstadii</name>
    <dbReference type="NCBI Taxonomy" id="637886"/>
    <lineage>
        <taxon>Bacteria</taxon>
        <taxon>Pseudomonadati</taxon>
        <taxon>Bacteroidota</taxon>
        <taxon>Bacteroidia</taxon>
        <taxon>Bacteroidales</taxon>
        <taxon>Dysgonomonadaceae</taxon>
        <taxon>Dysgonomonas</taxon>
    </lineage>
</organism>
<dbReference type="GO" id="GO:0009231">
    <property type="term" value="P:riboflavin biosynthetic process"/>
    <property type="evidence" value="ECO:0007669"/>
    <property type="project" value="InterPro"/>
</dbReference>
<dbReference type="RefSeq" id="WP_183306331.1">
    <property type="nucleotide sequence ID" value="NZ_JACIEP010000004.1"/>
</dbReference>
<dbReference type="InterPro" id="IPR024072">
    <property type="entry name" value="DHFR-like_dom_sf"/>
</dbReference>
<dbReference type="InterPro" id="IPR050765">
    <property type="entry name" value="Riboflavin_Biosynth_HTPR"/>
</dbReference>
<dbReference type="Pfam" id="PF01872">
    <property type="entry name" value="RibD_C"/>
    <property type="match status" value="1"/>
</dbReference>
<accession>A0A840CHA4</accession>
<dbReference type="Proteomes" id="UP000555103">
    <property type="component" value="Unassembled WGS sequence"/>
</dbReference>
<dbReference type="EMBL" id="JACIEP010000004">
    <property type="protein sequence ID" value="MBB4035387.1"/>
    <property type="molecule type" value="Genomic_DNA"/>
</dbReference>
<name>A0A840CHA4_9BACT</name>
<dbReference type="GO" id="GO:0008703">
    <property type="term" value="F:5-amino-6-(5-phosphoribosylamino)uracil reductase activity"/>
    <property type="evidence" value="ECO:0007669"/>
    <property type="project" value="InterPro"/>
</dbReference>
<reference evidence="2 3" key="1">
    <citation type="submission" date="2020-08" db="EMBL/GenBank/DDBJ databases">
        <title>Genomic Encyclopedia of Type Strains, Phase IV (KMG-IV): sequencing the most valuable type-strain genomes for metagenomic binning, comparative biology and taxonomic classification.</title>
        <authorList>
            <person name="Goeker M."/>
        </authorList>
    </citation>
    <scope>NUCLEOTIDE SEQUENCE [LARGE SCALE GENOMIC DNA]</scope>
    <source>
        <strain evidence="2 3">DSM 104969</strain>
    </source>
</reference>
<dbReference type="Gene3D" id="3.40.430.10">
    <property type="entry name" value="Dihydrofolate Reductase, subunit A"/>
    <property type="match status" value="1"/>
</dbReference>
<sequence length="177" mass="20516">MKKIILYIAASIDGYIAEAEGSTEWLEDYPITEEMNYGYNEFTASVDTIIMGGRSYREVLNMDIIGHYKDQQIYVVTRGWTERTVDNVDFITDNVIDRIRELRNGEGKNIWLFGGGKLTAILLEADLIDEMRICYIPVILGEGIPLFPKQPKESKWKLIESKTYNYKVLVVEYQRQL</sequence>
<dbReference type="SUPFAM" id="SSF53597">
    <property type="entry name" value="Dihydrofolate reductase-like"/>
    <property type="match status" value="1"/>
</dbReference>
<dbReference type="PANTHER" id="PTHR38011:SF11">
    <property type="entry name" value="2,5-DIAMINO-6-RIBOSYLAMINO-4(3H)-PYRIMIDINONE 5'-PHOSPHATE REDUCTASE"/>
    <property type="match status" value="1"/>
</dbReference>
<protein>
    <submittedName>
        <fullName evidence="2">Dihydrofolate reductase</fullName>
    </submittedName>
</protein>
<comment type="caution">
    <text evidence="2">The sequence shown here is derived from an EMBL/GenBank/DDBJ whole genome shotgun (WGS) entry which is preliminary data.</text>
</comment>
<dbReference type="PANTHER" id="PTHR38011">
    <property type="entry name" value="DIHYDROFOLATE REDUCTASE FAMILY PROTEIN (AFU_ORTHOLOGUE AFUA_8G06820)"/>
    <property type="match status" value="1"/>
</dbReference>
<keyword evidence="3" id="KW-1185">Reference proteome</keyword>
<gene>
    <name evidence="2" type="ORF">GGR21_001280</name>
</gene>